<evidence type="ECO:0000313" key="3">
    <source>
        <dbReference type="EMBL" id="TXL62927.1"/>
    </source>
</evidence>
<dbReference type="InterPro" id="IPR029787">
    <property type="entry name" value="Nucleotide_cyclase"/>
</dbReference>
<evidence type="ECO:0000259" key="2">
    <source>
        <dbReference type="PROSITE" id="PS50125"/>
    </source>
</evidence>
<accession>A0A5C8NP86</accession>
<sequence>MDQVPTQYLDRDGAALAYQVVGDGPVDQVCVWDFIQHLDLLWTDPDIHHAYERGARYARTIYLQPRGFGLSDRIPYVPTLEQQAEDVLAVMDAVGVRQATLVGALAMSSVAALVAAKAPDRVKGLVLVNPLVRGVETDAEQHGWPPGTIEPFVEDYRRAFENWGSGETIDLWDSTLATPRARRLMAMLERSSATPSAARAYFEWVQGLDIEEVLPLVQAPTHVVKVPTNPLPEPVVRRVADLIPNATFHVPPPTPPGASVGSAWLPIADHIEEVATGRPHPPEADRFLGTVLFTDVVSSTELLARVGDAEYRRIRSDHERQVQHAVETRGGRLLTVTGDGTLSVFDGPTSAVRCAEVICREAEDLGISVRAGVHTGELERDGLNVTGLAVHTGARVSAAAGPGQVLVSRTVCDLVAGSGLAFESIGERDLKGIPGRWELFAVTGVGRKPALATDDSLATSMDRFAVRAARRAPRVLRAAARLSNAVERRRAERAS</sequence>
<dbReference type="PANTHER" id="PTHR43081:SF19">
    <property type="entry name" value="PH-SENSITIVE ADENYLATE CYCLASE RV1264"/>
    <property type="match status" value="1"/>
</dbReference>
<organism evidence="3 4">
    <name type="scientific">Aeromicrobium terrae</name>
    <dbReference type="NCBI Taxonomy" id="2498846"/>
    <lineage>
        <taxon>Bacteria</taxon>
        <taxon>Bacillati</taxon>
        <taxon>Actinomycetota</taxon>
        <taxon>Actinomycetes</taxon>
        <taxon>Propionibacteriales</taxon>
        <taxon>Nocardioidaceae</taxon>
        <taxon>Aeromicrobium</taxon>
    </lineage>
</organism>
<keyword evidence="4" id="KW-1185">Reference proteome</keyword>
<evidence type="ECO:0000256" key="1">
    <source>
        <dbReference type="ARBA" id="ARBA00005381"/>
    </source>
</evidence>
<comment type="caution">
    <text evidence="3">The sequence shown here is derived from an EMBL/GenBank/DDBJ whole genome shotgun (WGS) entry which is preliminary data.</text>
</comment>
<dbReference type="EMBL" id="VDUX01000001">
    <property type="protein sequence ID" value="TXL62927.1"/>
    <property type="molecule type" value="Genomic_DNA"/>
</dbReference>
<dbReference type="CDD" id="cd07302">
    <property type="entry name" value="CHD"/>
    <property type="match status" value="1"/>
</dbReference>
<dbReference type="Proteomes" id="UP000321571">
    <property type="component" value="Unassembled WGS sequence"/>
</dbReference>
<dbReference type="OrthoDB" id="9802489at2"/>
<dbReference type="GO" id="GO:0006171">
    <property type="term" value="P:cAMP biosynthetic process"/>
    <property type="evidence" value="ECO:0007669"/>
    <property type="project" value="TreeGrafter"/>
</dbReference>
<dbReference type="InterPro" id="IPR050697">
    <property type="entry name" value="Adenylyl/Guanylyl_Cyclase_3/4"/>
</dbReference>
<dbReference type="PANTHER" id="PTHR43081">
    <property type="entry name" value="ADENYLATE CYCLASE, TERMINAL-DIFFERENTIATION SPECIFIC-RELATED"/>
    <property type="match status" value="1"/>
</dbReference>
<comment type="similarity">
    <text evidence="1">Belongs to the adenylyl cyclase class-3 family.</text>
</comment>
<dbReference type="InterPro" id="IPR001054">
    <property type="entry name" value="A/G_cyclase"/>
</dbReference>
<dbReference type="AlphaFoldDB" id="A0A5C8NP86"/>
<dbReference type="Gene3D" id="3.30.70.1230">
    <property type="entry name" value="Nucleotide cyclase"/>
    <property type="match status" value="1"/>
</dbReference>
<dbReference type="SMART" id="SM00044">
    <property type="entry name" value="CYCc"/>
    <property type="match status" value="1"/>
</dbReference>
<gene>
    <name evidence="3" type="ORF">FHP06_01425</name>
</gene>
<name>A0A5C8NP86_9ACTN</name>
<reference evidence="3 4" key="1">
    <citation type="submission" date="2019-06" db="EMBL/GenBank/DDBJ databases">
        <title>Aeromicrobium sp. nov., isolated from a maize field.</title>
        <authorList>
            <person name="Lin S.-Y."/>
            <person name="Tsai C.-F."/>
            <person name="Young C.-C."/>
        </authorList>
    </citation>
    <scope>NUCLEOTIDE SEQUENCE [LARGE SCALE GENOMIC DNA]</scope>
    <source>
        <strain evidence="3 4">CC-CFT486</strain>
    </source>
</reference>
<proteinExistence type="inferred from homology"/>
<evidence type="ECO:0000313" key="4">
    <source>
        <dbReference type="Proteomes" id="UP000321571"/>
    </source>
</evidence>
<dbReference type="GO" id="GO:0004016">
    <property type="term" value="F:adenylate cyclase activity"/>
    <property type="evidence" value="ECO:0007669"/>
    <property type="project" value="UniProtKB-ARBA"/>
</dbReference>
<dbReference type="InterPro" id="IPR000073">
    <property type="entry name" value="AB_hydrolase_1"/>
</dbReference>
<protein>
    <submittedName>
        <fullName evidence="3">Adenylate/guanylate cyclase domain-containing protein</fullName>
    </submittedName>
</protein>
<dbReference type="PROSITE" id="PS50125">
    <property type="entry name" value="GUANYLATE_CYCLASE_2"/>
    <property type="match status" value="1"/>
</dbReference>
<dbReference type="InterPro" id="IPR029058">
    <property type="entry name" value="AB_hydrolase_fold"/>
</dbReference>
<feature type="domain" description="Guanylate cyclase" evidence="2">
    <location>
        <begin position="290"/>
        <end position="397"/>
    </location>
</feature>
<dbReference type="Pfam" id="PF00561">
    <property type="entry name" value="Abhydrolase_1"/>
    <property type="match status" value="1"/>
</dbReference>
<dbReference type="SUPFAM" id="SSF55073">
    <property type="entry name" value="Nucleotide cyclase"/>
    <property type="match status" value="1"/>
</dbReference>
<dbReference type="GO" id="GO:0035556">
    <property type="term" value="P:intracellular signal transduction"/>
    <property type="evidence" value="ECO:0007669"/>
    <property type="project" value="InterPro"/>
</dbReference>
<dbReference type="Gene3D" id="3.40.50.1820">
    <property type="entry name" value="alpha/beta hydrolase"/>
    <property type="match status" value="1"/>
</dbReference>
<dbReference type="RefSeq" id="WP_147683077.1">
    <property type="nucleotide sequence ID" value="NZ_VDUX01000001.1"/>
</dbReference>
<dbReference type="SUPFAM" id="SSF53474">
    <property type="entry name" value="alpha/beta-Hydrolases"/>
    <property type="match status" value="1"/>
</dbReference>